<evidence type="ECO:0000256" key="5">
    <source>
        <dbReference type="ARBA" id="ARBA00023136"/>
    </source>
</evidence>
<dbReference type="Proteomes" id="UP000194606">
    <property type="component" value="Unassembled WGS sequence"/>
</dbReference>
<dbReference type="InterPro" id="IPR003740">
    <property type="entry name" value="YitT"/>
</dbReference>
<dbReference type="InterPro" id="IPR019264">
    <property type="entry name" value="DUF2179"/>
</dbReference>
<dbReference type="PANTHER" id="PTHR33545">
    <property type="entry name" value="UPF0750 MEMBRANE PROTEIN YITT-RELATED"/>
    <property type="match status" value="1"/>
</dbReference>
<feature type="transmembrane region" description="Helical" evidence="6">
    <location>
        <begin position="161"/>
        <end position="181"/>
    </location>
</feature>
<evidence type="ECO:0000313" key="8">
    <source>
        <dbReference type="EMBL" id="OUK04035.1"/>
    </source>
</evidence>
<evidence type="ECO:0000256" key="1">
    <source>
        <dbReference type="ARBA" id="ARBA00004651"/>
    </source>
</evidence>
<dbReference type="CDD" id="cd16380">
    <property type="entry name" value="YitT_C"/>
    <property type="match status" value="1"/>
</dbReference>
<feature type="transmembrane region" description="Helical" evidence="6">
    <location>
        <begin position="21"/>
        <end position="39"/>
    </location>
</feature>
<dbReference type="GO" id="GO:0005886">
    <property type="term" value="C:plasma membrane"/>
    <property type="evidence" value="ECO:0007669"/>
    <property type="project" value="UniProtKB-SubCell"/>
</dbReference>
<dbReference type="PIRSF" id="PIRSF006483">
    <property type="entry name" value="Membrane_protein_YitT"/>
    <property type="match status" value="1"/>
</dbReference>
<comment type="subcellular location">
    <subcellularLocation>
        <location evidence="1">Cell membrane</location>
        <topology evidence="1">Multi-pass membrane protein</topology>
    </subcellularLocation>
</comment>
<keyword evidence="5 6" id="KW-0472">Membrane</keyword>
<sequence>MKNLTKFINMFGGWEKLTHRFSASVLYGITSAFALNFFYQPGRVYASGATGAAQVATEILTRILGHNYLPISATLFLINVPLMILAWFRLGKQFTLFTLLTVTMSSIFIHFVPETTLTPDPIINAIFGGTIMGAGVGYAMRNGISSGGTDIIALYIRKRTGHNVGTLGFIVNGVIIFTAGVLFGWEYMLYSMIAIFVSSRVTDAIFTRQKRMQVMIVTENPEIIIRKLFEKMHHSATILNNAEGAYSHEKRTILFTVITMYEYQDFKEIITKYDPKAFVSISENVRVIGNFSEITD</sequence>
<evidence type="ECO:0000256" key="2">
    <source>
        <dbReference type="ARBA" id="ARBA00022475"/>
    </source>
</evidence>
<accession>A0A252CBY8</accession>
<name>A0A252CBY8_9LACT</name>
<dbReference type="Proteomes" id="UP001456368">
    <property type="component" value="Chromosome"/>
</dbReference>
<dbReference type="Pfam" id="PF10035">
    <property type="entry name" value="DUF2179"/>
    <property type="match status" value="1"/>
</dbReference>
<feature type="domain" description="DUF2179" evidence="7">
    <location>
        <begin position="234"/>
        <end position="289"/>
    </location>
</feature>
<dbReference type="Pfam" id="PF02588">
    <property type="entry name" value="YitT_membrane"/>
    <property type="match status" value="1"/>
</dbReference>
<evidence type="ECO:0000259" key="7">
    <source>
        <dbReference type="Pfam" id="PF10035"/>
    </source>
</evidence>
<organism evidence="8 10">
    <name type="scientific">Lactococcus petauri</name>
    <dbReference type="NCBI Taxonomy" id="1940789"/>
    <lineage>
        <taxon>Bacteria</taxon>
        <taxon>Bacillati</taxon>
        <taxon>Bacillota</taxon>
        <taxon>Bacilli</taxon>
        <taxon>Lactobacillales</taxon>
        <taxon>Streptococcaceae</taxon>
        <taxon>Lactococcus</taxon>
    </lineage>
</organism>
<evidence type="ECO:0000256" key="4">
    <source>
        <dbReference type="ARBA" id="ARBA00022989"/>
    </source>
</evidence>
<feature type="transmembrane region" description="Helical" evidence="6">
    <location>
        <begin position="68"/>
        <end position="87"/>
    </location>
</feature>
<protein>
    <submittedName>
        <fullName evidence="9">YitT family protein</fullName>
    </submittedName>
</protein>
<gene>
    <name evidence="8" type="ORF">BZZ03_08175</name>
    <name evidence="9" type="ORF">VNN45_05015</name>
</gene>
<dbReference type="EMBL" id="MUIZ01000005">
    <property type="protein sequence ID" value="OUK04035.1"/>
    <property type="molecule type" value="Genomic_DNA"/>
</dbReference>
<feature type="transmembrane region" description="Helical" evidence="6">
    <location>
        <begin position="94"/>
        <end position="111"/>
    </location>
</feature>
<evidence type="ECO:0000313" key="10">
    <source>
        <dbReference type="Proteomes" id="UP000194606"/>
    </source>
</evidence>
<feature type="transmembrane region" description="Helical" evidence="6">
    <location>
        <begin position="123"/>
        <end position="140"/>
    </location>
</feature>
<reference evidence="8 10" key="1">
    <citation type="submission" date="2017-02" db="EMBL/GenBank/DDBJ databases">
        <authorList>
            <person name="Peterson S.W."/>
        </authorList>
    </citation>
    <scope>NUCLEOTIDE SEQUENCE [LARGE SCALE GENOMIC DNA]</scope>
    <source>
        <strain evidence="8">159469</strain>
    </source>
</reference>
<keyword evidence="11" id="KW-1185">Reference proteome</keyword>
<keyword evidence="3 6" id="KW-0812">Transmembrane</keyword>
<dbReference type="AlphaFoldDB" id="A0A252CBY8"/>
<reference evidence="9 11" key="2">
    <citation type="submission" date="2023-12" db="EMBL/GenBank/DDBJ databases">
        <title>Redefining Piscine Lactococcosis.</title>
        <authorList>
            <person name="Heckman T.I."/>
            <person name="Yazdi Z."/>
            <person name="Older C.E."/>
            <person name="Griffin M.J."/>
            <person name="Waldbieser G.C."/>
            <person name="Chow A.M."/>
            <person name="Medina Silva I."/>
            <person name="Anenson K.M."/>
            <person name="Garcia J.C."/>
            <person name="LaFrentz B.R."/>
            <person name="Slavic D."/>
            <person name="Toohey-Kurth K.L."/>
            <person name="Yant P."/>
            <person name="Fritz H.M."/>
            <person name="Henderson E."/>
            <person name="McDowall R."/>
            <person name="Cai H."/>
            <person name="Adikson M."/>
            <person name="Soto E."/>
        </authorList>
    </citation>
    <scope>NUCLEOTIDE SEQUENCE [LARGE SCALE GENOMIC DNA]</scope>
    <source>
        <strain evidence="9 11">R21-91A</strain>
    </source>
</reference>
<dbReference type="Gene3D" id="3.30.70.120">
    <property type="match status" value="1"/>
</dbReference>
<evidence type="ECO:0000256" key="6">
    <source>
        <dbReference type="SAM" id="Phobius"/>
    </source>
</evidence>
<dbReference type="EMBL" id="CP141698">
    <property type="protein sequence ID" value="WYC68215.1"/>
    <property type="molecule type" value="Genomic_DNA"/>
</dbReference>
<keyword evidence="2" id="KW-1003">Cell membrane</keyword>
<dbReference type="PANTHER" id="PTHR33545:SF5">
    <property type="entry name" value="UPF0750 MEMBRANE PROTEIN YITT"/>
    <property type="match status" value="1"/>
</dbReference>
<evidence type="ECO:0000256" key="3">
    <source>
        <dbReference type="ARBA" id="ARBA00022692"/>
    </source>
</evidence>
<evidence type="ECO:0000313" key="11">
    <source>
        <dbReference type="Proteomes" id="UP001456368"/>
    </source>
</evidence>
<proteinExistence type="predicted"/>
<dbReference type="InterPro" id="IPR051461">
    <property type="entry name" value="UPF0750_membrane"/>
</dbReference>
<dbReference type="InterPro" id="IPR015867">
    <property type="entry name" value="N-reg_PII/ATP_PRibTrfase_C"/>
</dbReference>
<keyword evidence="4 6" id="KW-1133">Transmembrane helix</keyword>
<evidence type="ECO:0000313" key="9">
    <source>
        <dbReference type="EMBL" id="WYC68215.1"/>
    </source>
</evidence>